<accession>A0AAV5M637</accession>
<proteinExistence type="predicted"/>
<evidence type="ECO:0000313" key="2">
    <source>
        <dbReference type="Proteomes" id="UP001054252"/>
    </source>
</evidence>
<keyword evidence="2" id="KW-1185">Reference proteome</keyword>
<protein>
    <submittedName>
        <fullName evidence="1">Uncharacterized protein</fullName>
    </submittedName>
</protein>
<comment type="caution">
    <text evidence="1">The sequence shown here is derived from an EMBL/GenBank/DDBJ whole genome shotgun (WGS) entry which is preliminary data.</text>
</comment>
<reference evidence="1 2" key="1">
    <citation type="journal article" date="2021" name="Commun. Biol.">
        <title>The genome of Shorea leprosula (Dipterocarpaceae) highlights the ecological relevance of drought in aseasonal tropical rainforests.</title>
        <authorList>
            <person name="Ng K.K.S."/>
            <person name="Kobayashi M.J."/>
            <person name="Fawcett J.A."/>
            <person name="Hatakeyama M."/>
            <person name="Paape T."/>
            <person name="Ng C.H."/>
            <person name="Ang C.C."/>
            <person name="Tnah L.H."/>
            <person name="Lee C.T."/>
            <person name="Nishiyama T."/>
            <person name="Sese J."/>
            <person name="O'Brien M.J."/>
            <person name="Copetti D."/>
            <person name="Mohd Noor M.I."/>
            <person name="Ong R.C."/>
            <person name="Putra M."/>
            <person name="Sireger I.Z."/>
            <person name="Indrioko S."/>
            <person name="Kosugi Y."/>
            <person name="Izuno A."/>
            <person name="Isagi Y."/>
            <person name="Lee S.L."/>
            <person name="Shimizu K.K."/>
        </authorList>
    </citation>
    <scope>NUCLEOTIDE SEQUENCE [LARGE SCALE GENOMIC DNA]</scope>
    <source>
        <strain evidence="1">214</strain>
    </source>
</reference>
<evidence type="ECO:0000313" key="1">
    <source>
        <dbReference type="EMBL" id="GKV45280.1"/>
    </source>
</evidence>
<gene>
    <name evidence="1" type="ORF">SLEP1_g52386</name>
</gene>
<dbReference type="Proteomes" id="UP001054252">
    <property type="component" value="Unassembled WGS sequence"/>
</dbReference>
<sequence length="92" mass="10647">MYEIYLFILKSFISILAVDSPLYRRLYLVFKQYGASSCPQQMINKRVIEVIAGAFVCLHNWSQRLRKCLQAACKSRVQKDFGGRRLEGLNLA</sequence>
<organism evidence="1 2">
    <name type="scientific">Rubroshorea leprosula</name>
    <dbReference type="NCBI Taxonomy" id="152421"/>
    <lineage>
        <taxon>Eukaryota</taxon>
        <taxon>Viridiplantae</taxon>
        <taxon>Streptophyta</taxon>
        <taxon>Embryophyta</taxon>
        <taxon>Tracheophyta</taxon>
        <taxon>Spermatophyta</taxon>
        <taxon>Magnoliopsida</taxon>
        <taxon>eudicotyledons</taxon>
        <taxon>Gunneridae</taxon>
        <taxon>Pentapetalae</taxon>
        <taxon>rosids</taxon>
        <taxon>malvids</taxon>
        <taxon>Malvales</taxon>
        <taxon>Dipterocarpaceae</taxon>
        <taxon>Rubroshorea</taxon>
    </lineage>
</organism>
<dbReference type="AlphaFoldDB" id="A0AAV5M637"/>
<name>A0AAV5M637_9ROSI</name>
<dbReference type="EMBL" id="BPVZ01000192">
    <property type="protein sequence ID" value="GKV45280.1"/>
    <property type="molecule type" value="Genomic_DNA"/>
</dbReference>